<dbReference type="InterPro" id="IPR005119">
    <property type="entry name" value="LysR_subst-bd"/>
</dbReference>
<comment type="similarity">
    <text evidence="1">Belongs to the LysR transcriptional regulatory family.</text>
</comment>
<dbReference type="PANTHER" id="PTHR30126">
    <property type="entry name" value="HTH-TYPE TRANSCRIPTIONAL REGULATOR"/>
    <property type="match status" value="1"/>
</dbReference>
<dbReference type="Pfam" id="PF03466">
    <property type="entry name" value="LysR_substrate"/>
    <property type="match status" value="1"/>
</dbReference>
<evidence type="ECO:0000256" key="1">
    <source>
        <dbReference type="ARBA" id="ARBA00009437"/>
    </source>
</evidence>
<dbReference type="Proteomes" id="UP000017818">
    <property type="component" value="Unassembled WGS sequence"/>
</dbReference>
<proteinExistence type="inferred from homology"/>
<dbReference type="EMBL" id="AFZF02000014">
    <property type="protein sequence ID" value="EHL18228.1"/>
    <property type="molecule type" value="Genomic_DNA"/>
</dbReference>
<keyword evidence="4" id="KW-0804">Transcription</keyword>
<gene>
    <name evidence="6" type="ORF">HMPREF9630_01223</name>
</gene>
<evidence type="ECO:0000313" key="7">
    <source>
        <dbReference type="Proteomes" id="UP000017818"/>
    </source>
</evidence>
<dbReference type="PANTHER" id="PTHR30126:SF40">
    <property type="entry name" value="HTH-TYPE TRANSCRIPTIONAL REGULATOR GLTR"/>
    <property type="match status" value="1"/>
</dbReference>
<name>V9HRA9_9FIRM</name>
<dbReference type="OrthoDB" id="79118at2"/>
<evidence type="ECO:0000313" key="6">
    <source>
        <dbReference type="EMBL" id="EHL18228.1"/>
    </source>
</evidence>
<protein>
    <recommendedName>
        <fullName evidence="5">HTH lysR-type domain-containing protein</fullName>
    </recommendedName>
</protein>
<dbReference type="HOGENOM" id="CLU_039613_28_0_9"/>
<dbReference type="CDD" id="cd05466">
    <property type="entry name" value="PBP2_LTTR_substrate"/>
    <property type="match status" value="1"/>
</dbReference>
<accession>V9HRA9</accession>
<dbReference type="InterPro" id="IPR000847">
    <property type="entry name" value="LysR_HTH_N"/>
</dbReference>
<dbReference type="Gene3D" id="1.10.10.10">
    <property type="entry name" value="Winged helix-like DNA-binding domain superfamily/Winged helix DNA-binding domain"/>
    <property type="match status" value="1"/>
</dbReference>
<dbReference type="RefSeq" id="WP_009528066.1">
    <property type="nucleotide sequence ID" value="NZ_JH815226.1"/>
</dbReference>
<evidence type="ECO:0000256" key="4">
    <source>
        <dbReference type="ARBA" id="ARBA00023163"/>
    </source>
</evidence>
<reference evidence="6 7" key="1">
    <citation type="submission" date="2012-05" db="EMBL/GenBank/DDBJ databases">
        <title>The Genome Sequence of Eubacteriaceae bacterium CM2.</title>
        <authorList>
            <consortium name="The Broad Institute Genome Sequencing Platform"/>
            <person name="Earl A."/>
            <person name="Ward D."/>
            <person name="Feldgarden M."/>
            <person name="Gevers D."/>
            <person name="Sizova M."/>
            <person name="Hazen A."/>
            <person name="Epstein S."/>
            <person name="Walker B."/>
            <person name="Young S.K."/>
            <person name="Zeng Q."/>
            <person name="Gargeya S."/>
            <person name="Fitzgerald M."/>
            <person name="Haas B."/>
            <person name="Abouelleil A."/>
            <person name="Alvarado L."/>
            <person name="Arachchi H.M."/>
            <person name="Berlin A."/>
            <person name="Chapman S.B."/>
            <person name="Goldberg J."/>
            <person name="Griggs A."/>
            <person name="Gujja S."/>
            <person name="Hansen M."/>
            <person name="Howarth C."/>
            <person name="Imamovic A."/>
            <person name="Larimer J."/>
            <person name="McCowen C."/>
            <person name="Montmayeur A."/>
            <person name="Murphy C."/>
            <person name="Neiman D."/>
            <person name="Pearson M."/>
            <person name="Priest M."/>
            <person name="Roberts A."/>
            <person name="Saif S."/>
            <person name="Shea T."/>
            <person name="Sisk P."/>
            <person name="Sykes S."/>
            <person name="Wortman J."/>
            <person name="Nusbaum C."/>
            <person name="Birren B."/>
        </authorList>
    </citation>
    <scope>NUCLEOTIDE SEQUENCE [LARGE SCALE GENOMIC DNA]</scope>
    <source>
        <strain evidence="6 7">CM2</strain>
    </source>
</reference>
<organism evidence="6 7">
    <name type="scientific">Peptoanaerobacter stomatis</name>
    <dbReference type="NCBI Taxonomy" id="796937"/>
    <lineage>
        <taxon>Bacteria</taxon>
        <taxon>Bacillati</taxon>
        <taxon>Bacillota</taxon>
        <taxon>Clostridia</taxon>
        <taxon>Peptostreptococcales</taxon>
        <taxon>Filifactoraceae</taxon>
        <taxon>Peptoanaerobacter</taxon>
    </lineage>
</organism>
<dbReference type="PRINTS" id="PR00039">
    <property type="entry name" value="HTHLYSR"/>
</dbReference>
<evidence type="ECO:0000259" key="5">
    <source>
        <dbReference type="PROSITE" id="PS50931"/>
    </source>
</evidence>
<evidence type="ECO:0000256" key="2">
    <source>
        <dbReference type="ARBA" id="ARBA00023015"/>
    </source>
</evidence>
<sequence length="293" mass="33590">MIELYLLENLYAVYEHKTLTLAAEKLHLTQPSLSRSMQKLEGILEVSLFDRQKNRINLNENGVLAAQYAKKILDSEKEMIESIRAFDLQNLTISIGSCAPGPLYLLPAHISKLYPNTHVTSCMDTEKNLIHGLKNYTFSLIILTKPVEDEKIFSVKFVTEKLNINLTLNHPFAKYEVVSFKEVDGQNFIMYDKVGIWEDIVRKNMPNSRFFTQNDLDAVGEIARSSNFPAFSSNISLSFEPSRQENRLNIPFSDNDATITFYLCCLSNNRSKLEKLFNSLDIFTKFNNYILSS</sequence>
<dbReference type="AlphaFoldDB" id="V9HRA9"/>
<dbReference type="PROSITE" id="PS50931">
    <property type="entry name" value="HTH_LYSR"/>
    <property type="match status" value="1"/>
</dbReference>
<keyword evidence="3" id="KW-0238">DNA-binding</keyword>
<dbReference type="GO" id="GO:0003700">
    <property type="term" value="F:DNA-binding transcription factor activity"/>
    <property type="evidence" value="ECO:0007669"/>
    <property type="project" value="InterPro"/>
</dbReference>
<feature type="domain" description="HTH lysR-type" evidence="5">
    <location>
        <begin position="2"/>
        <end position="59"/>
    </location>
</feature>
<dbReference type="InterPro" id="IPR036388">
    <property type="entry name" value="WH-like_DNA-bd_sf"/>
</dbReference>
<dbReference type="GO" id="GO:0000976">
    <property type="term" value="F:transcription cis-regulatory region binding"/>
    <property type="evidence" value="ECO:0007669"/>
    <property type="project" value="TreeGrafter"/>
</dbReference>
<dbReference type="SUPFAM" id="SSF53850">
    <property type="entry name" value="Periplasmic binding protein-like II"/>
    <property type="match status" value="1"/>
</dbReference>
<dbReference type="SUPFAM" id="SSF46785">
    <property type="entry name" value="Winged helix' DNA-binding domain"/>
    <property type="match status" value="1"/>
</dbReference>
<dbReference type="Gene3D" id="3.40.190.10">
    <property type="entry name" value="Periplasmic binding protein-like II"/>
    <property type="match status" value="2"/>
</dbReference>
<evidence type="ECO:0000256" key="3">
    <source>
        <dbReference type="ARBA" id="ARBA00023125"/>
    </source>
</evidence>
<dbReference type="InterPro" id="IPR036390">
    <property type="entry name" value="WH_DNA-bd_sf"/>
</dbReference>
<comment type="caution">
    <text evidence="6">The sequence shown here is derived from an EMBL/GenBank/DDBJ whole genome shotgun (WGS) entry which is preliminary data.</text>
</comment>
<dbReference type="Pfam" id="PF00126">
    <property type="entry name" value="HTH_1"/>
    <property type="match status" value="1"/>
</dbReference>
<keyword evidence="2" id="KW-0805">Transcription regulation</keyword>